<dbReference type="GO" id="GO:0003755">
    <property type="term" value="F:peptidyl-prolyl cis-trans isomerase activity"/>
    <property type="evidence" value="ECO:0007669"/>
    <property type="project" value="UniProtKB-KW"/>
</dbReference>
<keyword evidence="4 5" id="KW-0413">Isomerase</keyword>
<keyword evidence="8" id="KW-1185">Reference proteome</keyword>
<dbReference type="OrthoDB" id="6081626at2759"/>
<dbReference type="KEGG" id="cvn:111121939"/>
<dbReference type="GeneID" id="111121939"/>
<dbReference type="InterPro" id="IPR046357">
    <property type="entry name" value="PPIase_dom_sf"/>
</dbReference>
<evidence type="ECO:0000256" key="4">
    <source>
        <dbReference type="ARBA" id="ARBA00023235"/>
    </source>
</evidence>
<evidence type="ECO:0000313" key="8">
    <source>
        <dbReference type="Proteomes" id="UP000694844"/>
    </source>
</evidence>
<dbReference type="Gene3D" id="3.10.50.40">
    <property type="match status" value="1"/>
</dbReference>
<dbReference type="PANTHER" id="PTHR10516:SF443">
    <property type="entry name" value="FK506-BINDING PROTEIN 59-RELATED"/>
    <property type="match status" value="1"/>
</dbReference>
<dbReference type="EC" id="5.2.1.8" evidence="2 5"/>
<dbReference type="SUPFAM" id="SSF54534">
    <property type="entry name" value="FKBP-like"/>
    <property type="match status" value="1"/>
</dbReference>
<feature type="chain" id="PRO_5034750182" description="peptidylprolyl isomerase" evidence="6">
    <location>
        <begin position="22"/>
        <end position="141"/>
    </location>
</feature>
<comment type="catalytic activity">
    <reaction evidence="1 5">
        <text>[protein]-peptidylproline (omega=180) = [protein]-peptidylproline (omega=0)</text>
        <dbReference type="Rhea" id="RHEA:16237"/>
        <dbReference type="Rhea" id="RHEA-COMP:10747"/>
        <dbReference type="Rhea" id="RHEA-COMP:10748"/>
        <dbReference type="ChEBI" id="CHEBI:83833"/>
        <dbReference type="ChEBI" id="CHEBI:83834"/>
        <dbReference type="EC" id="5.2.1.8"/>
    </reaction>
</comment>
<feature type="domain" description="PPIase FKBP-type" evidence="7">
    <location>
        <begin position="40"/>
        <end position="125"/>
    </location>
</feature>
<organism evidence="8 9">
    <name type="scientific">Crassostrea virginica</name>
    <name type="common">Eastern oyster</name>
    <dbReference type="NCBI Taxonomy" id="6565"/>
    <lineage>
        <taxon>Eukaryota</taxon>
        <taxon>Metazoa</taxon>
        <taxon>Spiralia</taxon>
        <taxon>Lophotrochozoa</taxon>
        <taxon>Mollusca</taxon>
        <taxon>Bivalvia</taxon>
        <taxon>Autobranchia</taxon>
        <taxon>Pteriomorphia</taxon>
        <taxon>Ostreida</taxon>
        <taxon>Ostreoidea</taxon>
        <taxon>Ostreidae</taxon>
        <taxon>Crassostrea</taxon>
    </lineage>
</organism>
<evidence type="ECO:0000256" key="1">
    <source>
        <dbReference type="ARBA" id="ARBA00000971"/>
    </source>
</evidence>
<dbReference type="PROSITE" id="PS50059">
    <property type="entry name" value="FKBP_PPIASE"/>
    <property type="match status" value="1"/>
</dbReference>
<dbReference type="InterPro" id="IPR001179">
    <property type="entry name" value="PPIase_FKBP_dom"/>
</dbReference>
<evidence type="ECO:0000256" key="6">
    <source>
        <dbReference type="SAM" id="SignalP"/>
    </source>
</evidence>
<keyword evidence="6" id="KW-0732">Signal</keyword>
<dbReference type="RefSeq" id="XP_022319146.1">
    <property type="nucleotide sequence ID" value="XM_022463438.1"/>
</dbReference>
<dbReference type="AlphaFoldDB" id="A0A8B8CXD2"/>
<evidence type="ECO:0000256" key="3">
    <source>
        <dbReference type="ARBA" id="ARBA00023110"/>
    </source>
</evidence>
<evidence type="ECO:0000259" key="7">
    <source>
        <dbReference type="PROSITE" id="PS50059"/>
    </source>
</evidence>
<dbReference type="PANTHER" id="PTHR10516">
    <property type="entry name" value="PEPTIDYL-PROLYL CIS-TRANS ISOMERASE"/>
    <property type="match status" value="1"/>
</dbReference>
<dbReference type="Proteomes" id="UP000694844">
    <property type="component" value="Chromosome 2"/>
</dbReference>
<dbReference type="InterPro" id="IPR050689">
    <property type="entry name" value="FKBP-type_PPIase"/>
</dbReference>
<gene>
    <name evidence="9" type="primary">LOC111121939</name>
</gene>
<proteinExistence type="predicted"/>
<name>A0A8B8CXD2_CRAVI</name>
<reference evidence="9" key="1">
    <citation type="submission" date="2025-08" db="UniProtKB">
        <authorList>
            <consortium name="RefSeq"/>
        </authorList>
    </citation>
    <scope>IDENTIFICATION</scope>
    <source>
        <tissue evidence="9">Whole sample</tissue>
    </source>
</reference>
<keyword evidence="3 5" id="KW-0697">Rotamase</keyword>
<evidence type="ECO:0000256" key="2">
    <source>
        <dbReference type="ARBA" id="ARBA00013194"/>
    </source>
</evidence>
<evidence type="ECO:0000313" key="9">
    <source>
        <dbReference type="RefSeq" id="XP_022319146.1"/>
    </source>
</evidence>
<protein>
    <recommendedName>
        <fullName evidence="2 5">peptidylprolyl isomerase</fullName>
        <ecNumber evidence="2 5">5.2.1.8</ecNumber>
    </recommendedName>
</protein>
<feature type="signal peptide" evidence="6">
    <location>
        <begin position="1"/>
        <end position="21"/>
    </location>
</feature>
<accession>A0A8B8CXD2</accession>
<sequence length="141" mass="15761">MEGKFLLCVSLWVLQVLCVLGGLQKEIIVPGDGKLYPEDRWTVMVHYTEMFENGTVIDSSKGRKPHFFVVGEEIPALNEGVKSMSKGEICQLTATSDLAYGKEGKPGLIPPNTPVVFELHLVDTWNKPLYISQREVIVSRK</sequence>
<dbReference type="Pfam" id="PF00254">
    <property type="entry name" value="FKBP_C"/>
    <property type="match status" value="1"/>
</dbReference>
<evidence type="ECO:0000256" key="5">
    <source>
        <dbReference type="PROSITE-ProRule" id="PRU00277"/>
    </source>
</evidence>